<keyword evidence="2" id="KW-1185">Reference proteome</keyword>
<sequence length="154" mass="17198">MTTKILSNENNDLTTSDYLVIGLATCFIKEDGEIHQVEVIEPIPSAALEVILRGIPTSYKLAYATTIGEVLSTNAQLSSLELPNNAKLGEKFQQRALAATRTYKRKGSVAKLIPIGTKYTELNYSIERKRLLNQSRLVTRDDNIKQHPNTHKTL</sequence>
<evidence type="ECO:0000313" key="2">
    <source>
        <dbReference type="Proteomes" id="UP000053051"/>
    </source>
</evidence>
<proteinExistence type="predicted"/>
<dbReference type="STRING" id="1165094.RINTHH_8470"/>
<reference evidence="2" key="2">
    <citation type="submission" date="2016-01" db="EMBL/GenBank/DDBJ databases">
        <title>Diatom-associated endosymboitic cyanobacterium lacks core nitrogen metabolism enzymes.</title>
        <authorList>
            <person name="Hilton J.A."/>
            <person name="Foster R.A."/>
            <person name="Tripp H.J."/>
            <person name="Carter B.J."/>
            <person name="Zehr J.P."/>
            <person name="Villareal T.A."/>
        </authorList>
    </citation>
    <scope>NUCLEOTIDE SEQUENCE [LARGE SCALE GENOMIC DNA]</scope>
    <source>
        <strain evidence="2">HH01</strain>
    </source>
</reference>
<evidence type="ECO:0000313" key="1">
    <source>
        <dbReference type="EMBL" id="CCH67002.1"/>
    </source>
</evidence>
<comment type="caution">
    <text evidence="1">The sequence shown here is derived from an EMBL/GenBank/DDBJ whole genome shotgun (WGS) entry which is preliminary data.</text>
</comment>
<gene>
    <name evidence="1" type="ORF">RINTHH_8470</name>
</gene>
<dbReference type="Proteomes" id="UP000053051">
    <property type="component" value="Unassembled WGS sequence"/>
</dbReference>
<dbReference type="AlphaFoldDB" id="M1WYQ7"/>
<dbReference type="RefSeq" id="WP_008233097.1">
    <property type="nucleotide sequence ID" value="NZ_CAIY01000031.1"/>
</dbReference>
<name>M1WYQ7_9NOST</name>
<dbReference type="OrthoDB" id="557974at2"/>
<reference evidence="1 2" key="1">
    <citation type="submission" date="2012-05" db="EMBL/GenBank/DDBJ databases">
        <authorList>
            <person name="Hilton J."/>
        </authorList>
    </citation>
    <scope>NUCLEOTIDE SEQUENCE [LARGE SCALE GENOMIC DNA]</scope>
    <source>
        <strain evidence="1 2">HH01</strain>
    </source>
</reference>
<organism evidence="1 2">
    <name type="scientific">Richelia intracellularis HH01</name>
    <dbReference type="NCBI Taxonomy" id="1165094"/>
    <lineage>
        <taxon>Bacteria</taxon>
        <taxon>Bacillati</taxon>
        <taxon>Cyanobacteriota</taxon>
        <taxon>Cyanophyceae</taxon>
        <taxon>Nostocales</taxon>
        <taxon>Nostocaceae</taxon>
        <taxon>Richelia</taxon>
    </lineage>
</organism>
<accession>M1WYQ7</accession>
<protein>
    <submittedName>
        <fullName evidence="1">Uncharacterized protein</fullName>
    </submittedName>
</protein>
<dbReference type="EMBL" id="CAIY01000031">
    <property type="protein sequence ID" value="CCH67002.1"/>
    <property type="molecule type" value="Genomic_DNA"/>
</dbReference>